<evidence type="ECO:0000256" key="7">
    <source>
        <dbReference type="ARBA" id="ARBA00023242"/>
    </source>
</evidence>
<sequence>MASRVAATKRVGKEAKGRGRGSYASKACNMCRRKKVRCDEKKPVCSACLASGREAECQYTGQTARQPRTQAHFSAIKNYANALRRYANMLESMLEKCQKEHGTSTFEGKSYLQLRPKAPFDEEDDQETAHDSDDTVSSISEGSDIGELCFPTQDLKLEDRHLVYYGTAAPFRYASDHPDPPDDTPPRTSRFSEINSNPRDRYVLMIDGVDPSHCNPYFEWARHLPSHVPLDRREHDRILDLLFKFFSSWCLRVVPTLFLRDMYRYLSVPRSEMPTKRSHYSPMLHNALLSVAAAFSDDPRIRDYKTRKCFADEAKRLIDEGCAEPNVSVVHALSILGSFHSSSGEHGLGYIYFGMSARVSQALGLNVDCSGWVESGKIALHDIHDRYWCYWTTFSQDVCWSLYVGRDFGMPEPPEKHKIPVPFVDTDYDQISWEYPPSKVPPQPNYLSRTFAATCELLMIARRVMDIVNALHAAGNRREVGDEMISSIDLKLHDWKSNLPPEVDVTLANKNNCTPHRLMVHLAFHWIFIILHRPFFLRKKRSSSDKDIDHVKLCKTAAENVMDLTNTWRSLYTLRYIPITIIQVVFAAGTIFILLAIQATSGLRVAKESLRHYLSQAELCVQYLNEMGQSWKCASDIADILKKLLQQQLKPVLEKKLVQSSKKHGKEVEATTSSTVSVPTSHPVPYPGYQKLVPSTAYASPPRTPANDSWLPYGDRHTGSTPSYTPTASSVYSGQSISPAEAPLHDFGFPSMETAGFLAMADGEGFSHAPFIAPFHTVGLDADDMGYHIQHSDENMLWPEETAMTDWQDMDFASLQHYLGGGGNTSQ</sequence>
<feature type="transmembrane region" description="Helical" evidence="9">
    <location>
        <begin position="518"/>
        <end position="536"/>
    </location>
</feature>
<dbReference type="InterPro" id="IPR001138">
    <property type="entry name" value="Zn2Cys6_DnaBD"/>
</dbReference>
<keyword evidence="3" id="KW-0862">Zinc</keyword>
<dbReference type="Proteomes" id="UP001498398">
    <property type="component" value="Unassembled WGS sequence"/>
</dbReference>
<evidence type="ECO:0000313" key="11">
    <source>
        <dbReference type="EMBL" id="KAK7460927.1"/>
    </source>
</evidence>
<dbReference type="SUPFAM" id="SSF57701">
    <property type="entry name" value="Zn2/Cys6 DNA-binding domain"/>
    <property type="match status" value="1"/>
</dbReference>
<keyword evidence="6" id="KW-0804">Transcription</keyword>
<dbReference type="EMBL" id="JBANRG010000014">
    <property type="protein sequence ID" value="KAK7460927.1"/>
    <property type="molecule type" value="Genomic_DNA"/>
</dbReference>
<keyword evidence="12" id="KW-1185">Reference proteome</keyword>
<reference evidence="11 12" key="1">
    <citation type="submission" date="2024-01" db="EMBL/GenBank/DDBJ databases">
        <title>A draft genome for the cacao thread blight pathogen Marasmiellus scandens.</title>
        <authorList>
            <person name="Baruah I.K."/>
            <person name="Leung J."/>
            <person name="Bukari Y."/>
            <person name="Amoako-Attah I."/>
            <person name="Meinhardt L.W."/>
            <person name="Bailey B.A."/>
            <person name="Cohen S.P."/>
        </authorList>
    </citation>
    <scope>NUCLEOTIDE SEQUENCE [LARGE SCALE GENOMIC DNA]</scope>
    <source>
        <strain evidence="11 12">GH-19</strain>
    </source>
</reference>
<dbReference type="CDD" id="cd12148">
    <property type="entry name" value="fungal_TF_MHR"/>
    <property type="match status" value="1"/>
</dbReference>
<feature type="region of interest" description="Disordered" evidence="8">
    <location>
        <begin position="173"/>
        <end position="194"/>
    </location>
</feature>
<dbReference type="PROSITE" id="PS00463">
    <property type="entry name" value="ZN2_CY6_FUNGAL_1"/>
    <property type="match status" value="1"/>
</dbReference>
<gene>
    <name evidence="11" type="ORF">VKT23_008855</name>
</gene>
<proteinExistence type="predicted"/>
<dbReference type="PROSITE" id="PS50048">
    <property type="entry name" value="ZN2_CY6_FUNGAL_2"/>
    <property type="match status" value="1"/>
</dbReference>
<dbReference type="InterPro" id="IPR051615">
    <property type="entry name" value="Transcr_Regulatory_Elem"/>
</dbReference>
<dbReference type="Gene3D" id="4.10.240.10">
    <property type="entry name" value="Zn(2)-C6 fungal-type DNA-binding domain"/>
    <property type="match status" value="1"/>
</dbReference>
<feature type="region of interest" description="Disordered" evidence="8">
    <location>
        <begin position="121"/>
        <end position="143"/>
    </location>
</feature>
<feature type="domain" description="Zn(2)-C6 fungal-type" evidence="10">
    <location>
        <begin position="27"/>
        <end position="59"/>
    </location>
</feature>
<evidence type="ECO:0000256" key="2">
    <source>
        <dbReference type="ARBA" id="ARBA00022723"/>
    </source>
</evidence>
<dbReference type="PANTHER" id="PTHR31313:SF81">
    <property type="entry name" value="TY1 ENHANCER ACTIVATOR"/>
    <property type="match status" value="1"/>
</dbReference>
<feature type="transmembrane region" description="Helical" evidence="9">
    <location>
        <begin position="576"/>
        <end position="597"/>
    </location>
</feature>
<keyword evidence="9" id="KW-0472">Membrane</keyword>
<accession>A0ABR1JGL5</accession>
<protein>
    <recommendedName>
        <fullName evidence="10">Zn(2)-C6 fungal-type domain-containing protein</fullName>
    </recommendedName>
</protein>
<evidence type="ECO:0000256" key="4">
    <source>
        <dbReference type="ARBA" id="ARBA00023015"/>
    </source>
</evidence>
<evidence type="ECO:0000313" key="12">
    <source>
        <dbReference type="Proteomes" id="UP001498398"/>
    </source>
</evidence>
<dbReference type="InterPro" id="IPR036864">
    <property type="entry name" value="Zn2-C6_fun-type_DNA-bd_sf"/>
</dbReference>
<dbReference type="Pfam" id="PF00172">
    <property type="entry name" value="Zn_clus"/>
    <property type="match status" value="1"/>
</dbReference>
<evidence type="ECO:0000256" key="5">
    <source>
        <dbReference type="ARBA" id="ARBA00023125"/>
    </source>
</evidence>
<feature type="region of interest" description="Disordered" evidence="8">
    <location>
        <begin position="1"/>
        <end position="22"/>
    </location>
</feature>
<feature type="compositionally biased region" description="Polar residues" evidence="8">
    <location>
        <begin position="719"/>
        <end position="732"/>
    </location>
</feature>
<evidence type="ECO:0000256" key="9">
    <source>
        <dbReference type="SAM" id="Phobius"/>
    </source>
</evidence>
<keyword evidence="9" id="KW-0812">Transmembrane</keyword>
<name>A0ABR1JGL5_9AGAR</name>
<keyword evidence="9" id="KW-1133">Transmembrane helix</keyword>
<organism evidence="11 12">
    <name type="scientific">Marasmiellus scandens</name>
    <dbReference type="NCBI Taxonomy" id="2682957"/>
    <lineage>
        <taxon>Eukaryota</taxon>
        <taxon>Fungi</taxon>
        <taxon>Dikarya</taxon>
        <taxon>Basidiomycota</taxon>
        <taxon>Agaricomycotina</taxon>
        <taxon>Agaricomycetes</taxon>
        <taxon>Agaricomycetidae</taxon>
        <taxon>Agaricales</taxon>
        <taxon>Marasmiineae</taxon>
        <taxon>Omphalotaceae</taxon>
        <taxon>Marasmiellus</taxon>
    </lineage>
</organism>
<comment type="subcellular location">
    <subcellularLocation>
        <location evidence="1">Nucleus</location>
    </subcellularLocation>
</comment>
<evidence type="ECO:0000256" key="6">
    <source>
        <dbReference type="ARBA" id="ARBA00023163"/>
    </source>
</evidence>
<dbReference type="PANTHER" id="PTHR31313">
    <property type="entry name" value="TY1 ENHANCER ACTIVATOR"/>
    <property type="match status" value="1"/>
</dbReference>
<comment type="caution">
    <text evidence="11">The sequence shown here is derived from an EMBL/GenBank/DDBJ whole genome shotgun (WGS) entry which is preliminary data.</text>
</comment>
<keyword evidence="4" id="KW-0805">Transcription regulation</keyword>
<dbReference type="SMART" id="SM00066">
    <property type="entry name" value="GAL4"/>
    <property type="match status" value="1"/>
</dbReference>
<dbReference type="InterPro" id="IPR007219">
    <property type="entry name" value="XnlR_reg_dom"/>
</dbReference>
<keyword evidence="7" id="KW-0539">Nucleus</keyword>
<evidence type="ECO:0000256" key="1">
    <source>
        <dbReference type="ARBA" id="ARBA00004123"/>
    </source>
</evidence>
<dbReference type="CDD" id="cd00067">
    <property type="entry name" value="GAL4"/>
    <property type="match status" value="1"/>
</dbReference>
<evidence type="ECO:0000256" key="3">
    <source>
        <dbReference type="ARBA" id="ARBA00022833"/>
    </source>
</evidence>
<keyword evidence="2" id="KW-0479">Metal-binding</keyword>
<feature type="region of interest" description="Disordered" evidence="8">
    <location>
        <begin position="697"/>
        <end position="732"/>
    </location>
</feature>
<keyword evidence="5" id="KW-0238">DNA-binding</keyword>
<dbReference type="Pfam" id="PF04082">
    <property type="entry name" value="Fungal_trans"/>
    <property type="match status" value="1"/>
</dbReference>
<evidence type="ECO:0000259" key="10">
    <source>
        <dbReference type="PROSITE" id="PS50048"/>
    </source>
</evidence>
<evidence type="ECO:0000256" key="8">
    <source>
        <dbReference type="SAM" id="MobiDB-lite"/>
    </source>
</evidence>